<evidence type="ECO:0008006" key="4">
    <source>
        <dbReference type="Google" id="ProtNLM"/>
    </source>
</evidence>
<sequence length="201" mass="21591">MLTTLLLTLLPMLTLSHPLTHGQPSPFKKLTPYPGKISVFNNCPQDFNLWSIPNPDSSTPITLPAGYVYIEHPRTGPNNTGGISIKITSSSADTLAAPHTQLEYTLADNKVWYDISFIDCVKKTVAGEPSDGSECPGHGEGVQVVGGGKCEMLACQGGEYCPEEAYFEPEGGYKPISPNKACGVEEGVAFELCAGLRDWDI</sequence>
<protein>
    <recommendedName>
        <fullName evidence="4">Osmotin, thaumatin-like protein</fullName>
    </recommendedName>
</protein>
<keyword evidence="1" id="KW-0732">Signal</keyword>
<accession>A0A6A5W719</accession>
<feature type="chain" id="PRO_5025632211" description="Osmotin, thaumatin-like protein" evidence="1">
    <location>
        <begin position="17"/>
        <end position="201"/>
    </location>
</feature>
<dbReference type="InterPro" id="IPR037176">
    <property type="entry name" value="Osmotin/thaumatin-like_sf"/>
</dbReference>
<gene>
    <name evidence="2" type="ORF">P154DRAFT_612566</name>
</gene>
<proteinExistence type="predicted"/>
<dbReference type="Pfam" id="PF04681">
    <property type="entry name" value="Bys1"/>
    <property type="match status" value="1"/>
</dbReference>
<dbReference type="EMBL" id="ML977649">
    <property type="protein sequence ID" value="KAF1994915.1"/>
    <property type="molecule type" value="Genomic_DNA"/>
</dbReference>
<dbReference type="PANTHER" id="PTHR36195:SF4">
    <property type="entry name" value="DOMAIN PROTEIN, PUTATIVE (AFU_ORTHOLOGUE AFUA_5G01990)-RELATED"/>
    <property type="match status" value="1"/>
</dbReference>
<dbReference type="OrthoDB" id="5144514at2759"/>
<dbReference type="AlphaFoldDB" id="A0A6A5W719"/>
<feature type="signal peptide" evidence="1">
    <location>
        <begin position="1"/>
        <end position="16"/>
    </location>
</feature>
<name>A0A6A5W719_9PLEO</name>
<evidence type="ECO:0000256" key="1">
    <source>
        <dbReference type="SAM" id="SignalP"/>
    </source>
</evidence>
<evidence type="ECO:0000313" key="2">
    <source>
        <dbReference type="EMBL" id="KAF1994915.1"/>
    </source>
</evidence>
<dbReference type="PANTHER" id="PTHR36195">
    <property type="entry name" value="DOMAIN PROTEIN, PUTATIVE (AFU_ORTHOLOGUE AFUA_5G01990)-RELATED-RELATED"/>
    <property type="match status" value="1"/>
</dbReference>
<keyword evidence="3" id="KW-1185">Reference proteome</keyword>
<dbReference type="SUPFAM" id="SSF49870">
    <property type="entry name" value="Osmotin, thaumatin-like protein"/>
    <property type="match status" value="1"/>
</dbReference>
<dbReference type="Proteomes" id="UP000799779">
    <property type="component" value="Unassembled WGS sequence"/>
</dbReference>
<evidence type="ECO:0000313" key="3">
    <source>
        <dbReference type="Proteomes" id="UP000799779"/>
    </source>
</evidence>
<reference evidence="2" key="1">
    <citation type="journal article" date="2020" name="Stud. Mycol.">
        <title>101 Dothideomycetes genomes: a test case for predicting lifestyles and emergence of pathogens.</title>
        <authorList>
            <person name="Haridas S."/>
            <person name="Albert R."/>
            <person name="Binder M."/>
            <person name="Bloem J."/>
            <person name="Labutti K."/>
            <person name="Salamov A."/>
            <person name="Andreopoulos B."/>
            <person name="Baker S."/>
            <person name="Barry K."/>
            <person name="Bills G."/>
            <person name="Bluhm B."/>
            <person name="Cannon C."/>
            <person name="Castanera R."/>
            <person name="Culley D."/>
            <person name="Daum C."/>
            <person name="Ezra D."/>
            <person name="Gonzalez J."/>
            <person name="Henrissat B."/>
            <person name="Kuo A."/>
            <person name="Liang C."/>
            <person name="Lipzen A."/>
            <person name="Lutzoni F."/>
            <person name="Magnuson J."/>
            <person name="Mondo S."/>
            <person name="Nolan M."/>
            <person name="Ohm R."/>
            <person name="Pangilinan J."/>
            <person name="Park H.-J."/>
            <person name="Ramirez L."/>
            <person name="Alfaro M."/>
            <person name="Sun H."/>
            <person name="Tritt A."/>
            <person name="Yoshinaga Y."/>
            <person name="Zwiers L.-H."/>
            <person name="Turgeon B."/>
            <person name="Goodwin S."/>
            <person name="Spatafora J."/>
            <person name="Crous P."/>
            <person name="Grigoriev I."/>
        </authorList>
    </citation>
    <scope>NUCLEOTIDE SEQUENCE</scope>
    <source>
        <strain evidence="2">CBS 123094</strain>
    </source>
</reference>
<dbReference type="InterPro" id="IPR006771">
    <property type="entry name" value="CetA-like"/>
</dbReference>
<organism evidence="2 3">
    <name type="scientific">Amniculicola lignicola CBS 123094</name>
    <dbReference type="NCBI Taxonomy" id="1392246"/>
    <lineage>
        <taxon>Eukaryota</taxon>
        <taxon>Fungi</taxon>
        <taxon>Dikarya</taxon>
        <taxon>Ascomycota</taxon>
        <taxon>Pezizomycotina</taxon>
        <taxon>Dothideomycetes</taxon>
        <taxon>Pleosporomycetidae</taxon>
        <taxon>Pleosporales</taxon>
        <taxon>Amniculicolaceae</taxon>
        <taxon>Amniculicola</taxon>
    </lineage>
</organism>